<protein>
    <submittedName>
        <fullName evidence="3">CPBP family intramembrane metalloprotease</fullName>
    </submittedName>
</protein>
<dbReference type="Proteomes" id="UP001253439">
    <property type="component" value="Unassembled WGS sequence"/>
</dbReference>
<keyword evidence="3" id="KW-0482">Metalloprotease</keyword>
<dbReference type="GO" id="GO:0008237">
    <property type="term" value="F:metallopeptidase activity"/>
    <property type="evidence" value="ECO:0007669"/>
    <property type="project" value="UniProtKB-KW"/>
</dbReference>
<proteinExistence type="predicted"/>
<comment type="caution">
    <text evidence="3">The sequence shown here is derived from an EMBL/GenBank/DDBJ whole genome shotgun (WGS) entry which is preliminary data.</text>
</comment>
<sequence length="149" mass="16127">MGDQWGSSPTGTVLFVFGGLGPFAASAVLVWVSGRSVKSWFRGIFEGRIALRYYVLALTIPILLLLGAAVIHVIFFDGVVTPDLLPGVIEYPLFLGFVILFGGGLEEPGWRGYLLPALQETYWPLTAGLIVGIIWAGWHLPPVFIPGTI</sequence>
<feature type="transmembrane region" description="Helical" evidence="1">
    <location>
        <begin position="53"/>
        <end position="76"/>
    </location>
</feature>
<keyword evidence="1" id="KW-1133">Transmembrane helix</keyword>
<feature type="transmembrane region" description="Helical" evidence="1">
    <location>
        <begin position="12"/>
        <end position="32"/>
    </location>
</feature>
<evidence type="ECO:0000259" key="2">
    <source>
        <dbReference type="Pfam" id="PF02517"/>
    </source>
</evidence>
<dbReference type="InterPro" id="IPR003675">
    <property type="entry name" value="Rce1/LyrA-like_dom"/>
</dbReference>
<dbReference type="AlphaFoldDB" id="A0AAE4F0J6"/>
<gene>
    <name evidence="3" type="ORF">NDI54_13085</name>
</gene>
<reference evidence="3 4" key="1">
    <citation type="submission" date="2022-06" db="EMBL/GenBank/DDBJ databases">
        <title>Haloarcula sp. a new haloarchaeum isolate from saline soil.</title>
        <authorList>
            <person name="Strakova D."/>
            <person name="Galisteo C."/>
            <person name="Sanchez-Porro C."/>
            <person name="Ventosa A."/>
        </authorList>
    </citation>
    <scope>NUCLEOTIDE SEQUENCE [LARGE SCALE GENOMIC DNA]</scope>
    <source>
        <strain evidence="3 4">S1AR25-5A</strain>
    </source>
</reference>
<dbReference type="Pfam" id="PF02517">
    <property type="entry name" value="Rce1-like"/>
    <property type="match status" value="1"/>
</dbReference>
<dbReference type="GO" id="GO:0004175">
    <property type="term" value="F:endopeptidase activity"/>
    <property type="evidence" value="ECO:0007669"/>
    <property type="project" value="UniProtKB-ARBA"/>
</dbReference>
<dbReference type="GO" id="GO:0080120">
    <property type="term" value="P:CAAX-box protein maturation"/>
    <property type="evidence" value="ECO:0007669"/>
    <property type="project" value="UniProtKB-ARBA"/>
</dbReference>
<name>A0AAE4F0J6_9EURY</name>
<evidence type="ECO:0000313" key="3">
    <source>
        <dbReference type="EMBL" id="MDS0222283.1"/>
    </source>
</evidence>
<feature type="transmembrane region" description="Helical" evidence="1">
    <location>
        <begin position="88"/>
        <end position="105"/>
    </location>
</feature>
<feature type="transmembrane region" description="Helical" evidence="1">
    <location>
        <begin position="117"/>
        <end position="138"/>
    </location>
</feature>
<accession>A0AAE4F0J6</accession>
<keyword evidence="3" id="KW-0645">Protease</keyword>
<keyword evidence="1" id="KW-0812">Transmembrane</keyword>
<evidence type="ECO:0000313" key="4">
    <source>
        <dbReference type="Proteomes" id="UP001253439"/>
    </source>
</evidence>
<evidence type="ECO:0000256" key="1">
    <source>
        <dbReference type="SAM" id="Phobius"/>
    </source>
</evidence>
<keyword evidence="3" id="KW-0378">Hydrolase</keyword>
<dbReference type="RefSeq" id="WP_310896900.1">
    <property type="nucleotide sequence ID" value="NZ_JAMQOM010000005.1"/>
</dbReference>
<dbReference type="EMBL" id="JAMQOM010000005">
    <property type="protein sequence ID" value="MDS0222283.1"/>
    <property type="molecule type" value="Genomic_DNA"/>
</dbReference>
<keyword evidence="4" id="KW-1185">Reference proteome</keyword>
<organism evidence="3 4">
    <name type="scientific">Haloarcula terrestris</name>
    <dbReference type="NCBI Taxonomy" id="2950533"/>
    <lineage>
        <taxon>Archaea</taxon>
        <taxon>Methanobacteriati</taxon>
        <taxon>Methanobacteriota</taxon>
        <taxon>Stenosarchaea group</taxon>
        <taxon>Halobacteria</taxon>
        <taxon>Halobacteriales</taxon>
        <taxon>Haloarculaceae</taxon>
        <taxon>Haloarcula</taxon>
    </lineage>
</organism>
<feature type="domain" description="CAAX prenyl protease 2/Lysostaphin resistance protein A-like" evidence="2">
    <location>
        <begin position="92"/>
        <end position="142"/>
    </location>
</feature>
<keyword evidence="1" id="KW-0472">Membrane</keyword>